<organism evidence="4 5">
    <name type="scientific">Aquatica leii</name>
    <dbReference type="NCBI Taxonomy" id="1421715"/>
    <lineage>
        <taxon>Eukaryota</taxon>
        <taxon>Metazoa</taxon>
        <taxon>Ecdysozoa</taxon>
        <taxon>Arthropoda</taxon>
        <taxon>Hexapoda</taxon>
        <taxon>Insecta</taxon>
        <taxon>Pterygota</taxon>
        <taxon>Neoptera</taxon>
        <taxon>Endopterygota</taxon>
        <taxon>Coleoptera</taxon>
        <taxon>Polyphaga</taxon>
        <taxon>Elateriformia</taxon>
        <taxon>Elateroidea</taxon>
        <taxon>Lampyridae</taxon>
        <taxon>Luciolinae</taxon>
        <taxon>Aquatica</taxon>
    </lineage>
</organism>
<keyword evidence="5" id="KW-1185">Reference proteome</keyword>
<proteinExistence type="inferred from homology"/>
<dbReference type="PRINTS" id="PR00080">
    <property type="entry name" value="SDRFAMILY"/>
</dbReference>
<dbReference type="AlphaFoldDB" id="A0AAN7QFV1"/>
<dbReference type="GO" id="GO:0016616">
    <property type="term" value="F:oxidoreductase activity, acting on the CH-OH group of donors, NAD or NADP as acceptor"/>
    <property type="evidence" value="ECO:0007669"/>
    <property type="project" value="TreeGrafter"/>
</dbReference>
<evidence type="ECO:0000313" key="4">
    <source>
        <dbReference type="EMBL" id="KAK4876648.1"/>
    </source>
</evidence>
<dbReference type="PRINTS" id="PR00081">
    <property type="entry name" value="GDHRDH"/>
</dbReference>
<reference evidence="5" key="1">
    <citation type="submission" date="2023-01" db="EMBL/GenBank/DDBJ databases">
        <title>Key to firefly adult light organ development and bioluminescence: homeobox transcription factors regulate luciferase expression and transportation to peroxisome.</title>
        <authorList>
            <person name="Fu X."/>
        </authorList>
    </citation>
    <scope>NUCLEOTIDE SEQUENCE [LARGE SCALE GENOMIC DNA]</scope>
</reference>
<name>A0AAN7QFV1_9COLE</name>
<dbReference type="InterPro" id="IPR020904">
    <property type="entry name" value="Sc_DH/Rdtase_CS"/>
</dbReference>
<dbReference type="Proteomes" id="UP001353858">
    <property type="component" value="Unassembled WGS sequence"/>
</dbReference>
<dbReference type="Pfam" id="PF00106">
    <property type="entry name" value="adh_short"/>
    <property type="match status" value="1"/>
</dbReference>
<dbReference type="GO" id="GO:0005737">
    <property type="term" value="C:cytoplasm"/>
    <property type="evidence" value="ECO:0007669"/>
    <property type="project" value="TreeGrafter"/>
</dbReference>
<dbReference type="PANTHER" id="PTHR44229:SF8">
    <property type="entry name" value="ALCOHOL DEHYDROGENASE-RELATED"/>
    <property type="match status" value="1"/>
</dbReference>
<dbReference type="InterPro" id="IPR036291">
    <property type="entry name" value="NAD(P)-bd_dom_sf"/>
</dbReference>
<evidence type="ECO:0000256" key="1">
    <source>
        <dbReference type="ARBA" id="ARBA00006484"/>
    </source>
</evidence>
<dbReference type="EMBL" id="JARPUR010000004">
    <property type="protein sequence ID" value="KAK4876648.1"/>
    <property type="molecule type" value="Genomic_DNA"/>
</dbReference>
<comment type="similarity">
    <text evidence="1 3">Belongs to the short-chain dehydrogenases/reductases (SDR) family.</text>
</comment>
<evidence type="ECO:0008006" key="6">
    <source>
        <dbReference type="Google" id="ProtNLM"/>
    </source>
</evidence>
<comment type="caution">
    <text evidence="4">The sequence shown here is derived from an EMBL/GenBank/DDBJ whole genome shotgun (WGS) entry which is preliminary data.</text>
</comment>
<dbReference type="Gene3D" id="3.40.50.720">
    <property type="entry name" value="NAD(P)-binding Rossmann-like Domain"/>
    <property type="match status" value="1"/>
</dbReference>
<evidence type="ECO:0000313" key="5">
    <source>
        <dbReference type="Proteomes" id="UP001353858"/>
    </source>
</evidence>
<sequence>MFGIFGKVALVSGGASGIGLATVEGLLQDGLKGVTIVDLNETNGNQVVEDLNQKYGDNKALFCKANVSQRNEFEDAFKLTISAFQNLDIVINCAGIIKDRNWEEEIAVNLTGTVTGSILAIENYLPSFKTGSEAVILNVSSLSGVYVYSGFPIYGTSKSGGLRLTQNLGTKLQYERSKVRVMALCPGLTDTPLIQLGATSFLHDDYKKILAHEIGDYSMQTVSFVSKATVQIIKEAENGSVWIIKDNKTPFEVEITHRQLL</sequence>
<dbReference type="InterPro" id="IPR002347">
    <property type="entry name" value="SDR_fam"/>
</dbReference>
<gene>
    <name evidence="4" type="ORF">RN001_009154</name>
</gene>
<evidence type="ECO:0000256" key="2">
    <source>
        <dbReference type="ARBA" id="ARBA00023002"/>
    </source>
</evidence>
<protein>
    <recommendedName>
        <fullName evidence="6">15-hydroxyprostaglandin dehydrogenase [NAD(+)]-like</fullName>
    </recommendedName>
</protein>
<dbReference type="PANTHER" id="PTHR44229">
    <property type="entry name" value="15-HYDROXYPROSTAGLANDIN DEHYDROGENASE [NAD(+)]"/>
    <property type="match status" value="1"/>
</dbReference>
<dbReference type="PROSITE" id="PS00061">
    <property type="entry name" value="ADH_SHORT"/>
    <property type="match status" value="1"/>
</dbReference>
<evidence type="ECO:0000256" key="3">
    <source>
        <dbReference type="RuleBase" id="RU000363"/>
    </source>
</evidence>
<dbReference type="SUPFAM" id="SSF51735">
    <property type="entry name" value="NAD(P)-binding Rossmann-fold domains"/>
    <property type="match status" value="1"/>
</dbReference>
<accession>A0AAN7QFV1</accession>
<keyword evidence="2" id="KW-0560">Oxidoreductase</keyword>